<keyword evidence="4" id="KW-1185">Reference proteome</keyword>
<dbReference type="RefSeq" id="WP_188618156.1">
    <property type="nucleotide sequence ID" value="NZ_BMLV01000005.1"/>
</dbReference>
<evidence type="ECO:0000256" key="2">
    <source>
        <dbReference type="SAM" id="SignalP"/>
    </source>
</evidence>
<evidence type="ECO:0000256" key="1">
    <source>
        <dbReference type="SAM" id="Phobius"/>
    </source>
</evidence>
<proteinExistence type="predicted"/>
<organism evidence="3 4">
    <name type="scientific">Cloacibacterium rupense</name>
    <dbReference type="NCBI Taxonomy" id="517423"/>
    <lineage>
        <taxon>Bacteria</taxon>
        <taxon>Pseudomonadati</taxon>
        <taxon>Bacteroidota</taxon>
        <taxon>Flavobacteriia</taxon>
        <taxon>Flavobacteriales</taxon>
        <taxon>Weeksellaceae</taxon>
    </lineage>
</organism>
<feature type="signal peptide" evidence="2">
    <location>
        <begin position="1"/>
        <end position="20"/>
    </location>
</feature>
<accession>A0ABQ2NMP7</accession>
<sequence>MKKLLFLFSLLILISISAQNKSDSVLKVNGKPIEAKSINKVNLDSIKIGEKIEQPRLDSNYDIAVYTVKEIYRKNPIVTVFFSIIVLGGIFKFLVRIFKKKN</sequence>
<gene>
    <name evidence="3" type="ORF">GCM10010992_21760</name>
</gene>
<dbReference type="EMBL" id="BMLV01000005">
    <property type="protein sequence ID" value="GGP05486.1"/>
    <property type="molecule type" value="Genomic_DNA"/>
</dbReference>
<protein>
    <submittedName>
        <fullName evidence="3">Uncharacterized protein</fullName>
    </submittedName>
</protein>
<evidence type="ECO:0000313" key="3">
    <source>
        <dbReference type="EMBL" id="GGP05486.1"/>
    </source>
</evidence>
<dbReference type="Proteomes" id="UP000620064">
    <property type="component" value="Unassembled WGS sequence"/>
</dbReference>
<keyword evidence="2" id="KW-0732">Signal</keyword>
<comment type="caution">
    <text evidence="3">The sequence shown here is derived from an EMBL/GenBank/DDBJ whole genome shotgun (WGS) entry which is preliminary data.</text>
</comment>
<feature type="transmembrane region" description="Helical" evidence="1">
    <location>
        <begin position="77"/>
        <end position="95"/>
    </location>
</feature>
<keyword evidence="1" id="KW-0812">Transmembrane</keyword>
<keyword evidence="1" id="KW-1133">Transmembrane helix</keyword>
<feature type="chain" id="PRO_5045826574" evidence="2">
    <location>
        <begin position="21"/>
        <end position="102"/>
    </location>
</feature>
<evidence type="ECO:0000313" key="4">
    <source>
        <dbReference type="Proteomes" id="UP000620064"/>
    </source>
</evidence>
<reference evidence="4" key="1">
    <citation type="journal article" date="2019" name="Int. J. Syst. Evol. Microbiol.">
        <title>The Global Catalogue of Microorganisms (GCM) 10K type strain sequencing project: providing services to taxonomists for standard genome sequencing and annotation.</title>
        <authorList>
            <consortium name="The Broad Institute Genomics Platform"/>
            <consortium name="The Broad Institute Genome Sequencing Center for Infectious Disease"/>
            <person name="Wu L."/>
            <person name="Ma J."/>
        </authorList>
    </citation>
    <scope>NUCLEOTIDE SEQUENCE [LARGE SCALE GENOMIC DNA]</scope>
    <source>
        <strain evidence="4">CGMCC 1.7656</strain>
    </source>
</reference>
<keyword evidence="1" id="KW-0472">Membrane</keyword>
<name>A0ABQ2NMP7_9FLAO</name>